<dbReference type="Pfam" id="PF00440">
    <property type="entry name" value="TetR_N"/>
    <property type="match status" value="1"/>
</dbReference>
<keyword evidence="7" id="KW-1185">Reference proteome</keyword>
<dbReference type="Pfam" id="PF17939">
    <property type="entry name" value="TetR_C_30"/>
    <property type="match status" value="1"/>
</dbReference>
<proteinExistence type="predicted"/>
<feature type="domain" description="PsrA tetracyclin repressor-like C-terminal" evidence="5">
    <location>
        <begin position="95"/>
        <end position="192"/>
    </location>
</feature>
<dbReference type="PANTHER" id="PTHR30055:SF234">
    <property type="entry name" value="HTH-TYPE TRANSCRIPTIONAL REGULATOR BETI"/>
    <property type="match status" value="1"/>
</dbReference>
<feature type="domain" description="HTH tetR-type" evidence="4">
    <location>
        <begin position="16"/>
        <end position="62"/>
    </location>
</feature>
<dbReference type="GO" id="GO:0003700">
    <property type="term" value="F:DNA-binding transcription factor activity"/>
    <property type="evidence" value="ECO:0007669"/>
    <property type="project" value="TreeGrafter"/>
</dbReference>
<dbReference type="InterPro" id="IPR009057">
    <property type="entry name" value="Homeodomain-like_sf"/>
</dbReference>
<dbReference type="InterPro" id="IPR050109">
    <property type="entry name" value="HTH-type_TetR-like_transc_reg"/>
</dbReference>
<evidence type="ECO:0000256" key="3">
    <source>
        <dbReference type="ARBA" id="ARBA00023163"/>
    </source>
</evidence>
<evidence type="ECO:0000259" key="5">
    <source>
        <dbReference type="Pfam" id="PF17939"/>
    </source>
</evidence>
<dbReference type="AlphaFoldDB" id="A0A1H3NAJ3"/>
<evidence type="ECO:0000256" key="2">
    <source>
        <dbReference type="ARBA" id="ARBA00023125"/>
    </source>
</evidence>
<keyword evidence="3" id="KW-0804">Transcription</keyword>
<name>A0A1H3NAJ3_9PSEU</name>
<dbReference type="GO" id="GO:0000976">
    <property type="term" value="F:transcription cis-regulatory region binding"/>
    <property type="evidence" value="ECO:0007669"/>
    <property type="project" value="TreeGrafter"/>
</dbReference>
<dbReference type="InterPro" id="IPR001647">
    <property type="entry name" value="HTH_TetR"/>
</dbReference>
<evidence type="ECO:0000259" key="4">
    <source>
        <dbReference type="Pfam" id="PF00440"/>
    </source>
</evidence>
<accession>A0A1H3NAJ3</accession>
<keyword evidence="2" id="KW-0238">DNA-binding</keyword>
<dbReference type="InterPro" id="IPR041586">
    <property type="entry name" value="PsrA_TetR_C"/>
</dbReference>
<dbReference type="RefSeq" id="WP_093272249.1">
    <property type="nucleotide sequence ID" value="NZ_FNOK01000037.1"/>
</dbReference>
<dbReference type="Gene3D" id="1.10.357.10">
    <property type="entry name" value="Tetracycline Repressor, domain 2"/>
    <property type="match status" value="1"/>
</dbReference>
<evidence type="ECO:0000313" key="6">
    <source>
        <dbReference type="EMBL" id="SDY85957.1"/>
    </source>
</evidence>
<dbReference type="Proteomes" id="UP000199529">
    <property type="component" value="Unassembled WGS sequence"/>
</dbReference>
<dbReference type="EMBL" id="FNOK01000037">
    <property type="protein sequence ID" value="SDY85957.1"/>
    <property type="molecule type" value="Genomic_DNA"/>
</dbReference>
<evidence type="ECO:0000256" key="1">
    <source>
        <dbReference type="ARBA" id="ARBA00023015"/>
    </source>
</evidence>
<sequence>MASPAKPAHDTRDRLILAAERLFAERGIGEVSLREVGVAAGQRNTSAAQYHFGNKASLIEAIFDYRMRTINDQRLRHLAEMQVEGRNSELRSLLEAFVFPLAAGTAEPDCHYARFLAQFSADPRYRTSWGWETATSLRLVWVGIRRCLAHLPDSTMQARLRMLEHLVLHTIADHERAKDHNASDTPEWVTGLVDAAEGLLTAPTTQHQRS</sequence>
<dbReference type="PANTHER" id="PTHR30055">
    <property type="entry name" value="HTH-TYPE TRANSCRIPTIONAL REGULATOR RUTR"/>
    <property type="match status" value="1"/>
</dbReference>
<reference evidence="7" key="1">
    <citation type="submission" date="2016-10" db="EMBL/GenBank/DDBJ databases">
        <authorList>
            <person name="Varghese N."/>
            <person name="Submissions S."/>
        </authorList>
    </citation>
    <scope>NUCLEOTIDE SEQUENCE [LARGE SCALE GENOMIC DNA]</scope>
    <source>
        <strain evidence="7">CGMCC 4.3530</strain>
    </source>
</reference>
<protein>
    <submittedName>
        <fullName evidence="6">Transcriptional regulator, TetR family</fullName>
    </submittedName>
</protein>
<dbReference type="STRING" id="418495.SAMN05216215_103739"/>
<dbReference type="OrthoDB" id="2356263at2"/>
<organism evidence="6 7">
    <name type="scientific">Saccharopolyspora shandongensis</name>
    <dbReference type="NCBI Taxonomy" id="418495"/>
    <lineage>
        <taxon>Bacteria</taxon>
        <taxon>Bacillati</taxon>
        <taxon>Actinomycetota</taxon>
        <taxon>Actinomycetes</taxon>
        <taxon>Pseudonocardiales</taxon>
        <taxon>Pseudonocardiaceae</taxon>
        <taxon>Saccharopolyspora</taxon>
    </lineage>
</organism>
<gene>
    <name evidence="6" type="ORF">SAMN05216215_103739</name>
</gene>
<keyword evidence="1" id="KW-0805">Transcription regulation</keyword>
<dbReference type="SUPFAM" id="SSF46689">
    <property type="entry name" value="Homeodomain-like"/>
    <property type="match status" value="1"/>
</dbReference>
<evidence type="ECO:0000313" key="7">
    <source>
        <dbReference type="Proteomes" id="UP000199529"/>
    </source>
</evidence>